<gene>
    <name evidence="1" type="ORF">S01H4_36068</name>
</gene>
<dbReference type="Pfam" id="PF11393">
    <property type="entry name" value="T4BSS_DotI_IcmL"/>
    <property type="match status" value="1"/>
</dbReference>
<evidence type="ECO:0000313" key="1">
    <source>
        <dbReference type="EMBL" id="GAG83685.1"/>
    </source>
</evidence>
<dbReference type="PROSITE" id="PS51257">
    <property type="entry name" value="PROKAR_LIPOPROTEIN"/>
    <property type="match status" value="1"/>
</dbReference>
<reference evidence="1" key="1">
    <citation type="journal article" date="2014" name="Front. Microbiol.">
        <title>High frequency of phylogenetically diverse reductive dehalogenase-homologous genes in deep subseafloor sedimentary metagenomes.</title>
        <authorList>
            <person name="Kawai M."/>
            <person name="Futagami T."/>
            <person name="Toyoda A."/>
            <person name="Takaki Y."/>
            <person name="Nishi S."/>
            <person name="Hori S."/>
            <person name="Arai W."/>
            <person name="Tsubouchi T."/>
            <person name="Morono Y."/>
            <person name="Uchiyama I."/>
            <person name="Ito T."/>
            <person name="Fujiyama A."/>
            <person name="Inagaki F."/>
            <person name="Takami H."/>
        </authorList>
    </citation>
    <scope>NUCLEOTIDE SEQUENCE</scope>
    <source>
        <strain evidence="1">Expedition CK06-06</strain>
    </source>
</reference>
<protein>
    <submittedName>
        <fullName evidence="1">Uncharacterized protein</fullName>
    </submittedName>
</protein>
<dbReference type="EMBL" id="BART01019241">
    <property type="protein sequence ID" value="GAG83685.1"/>
    <property type="molecule type" value="Genomic_DNA"/>
</dbReference>
<organism evidence="1">
    <name type="scientific">marine sediment metagenome</name>
    <dbReference type="NCBI Taxonomy" id="412755"/>
    <lineage>
        <taxon>unclassified sequences</taxon>
        <taxon>metagenomes</taxon>
        <taxon>ecological metagenomes</taxon>
    </lineage>
</organism>
<accession>X1ALX3</accession>
<dbReference type="AlphaFoldDB" id="X1ALX3"/>
<dbReference type="InterPro" id="IPR021055">
    <property type="entry name" value="T4BSS_IcmL/DotI"/>
</dbReference>
<comment type="caution">
    <text evidence="1">The sequence shown here is derived from an EMBL/GenBank/DDBJ whole genome shotgun (WGS) entry which is preliminary data.</text>
</comment>
<sequence length="60" mass="6805">MKKIIAICVFAVIATLSACKQETNTLDKPNVTNQQLIVWTSEAITTIYSFNFVNYRHALQ</sequence>
<feature type="non-terminal residue" evidence="1">
    <location>
        <position position="60"/>
    </location>
</feature>
<name>X1ALX3_9ZZZZ</name>
<proteinExistence type="predicted"/>